<dbReference type="InterPro" id="IPR015943">
    <property type="entry name" value="WD40/YVTN_repeat-like_dom_sf"/>
</dbReference>
<accession>A0ABC9C783</accession>
<keyword evidence="6" id="KW-1185">Reference proteome</keyword>
<dbReference type="PROSITE" id="PS50082">
    <property type="entry name" value="WD_REPEATS_2"/>
    <property type="match status" value="4"/>
</dbReference>
<dbReference type="PROSITE" id="PS50294">
    <property type="entry name" value="WD_REPEATS_REGION"/>
    <property type="match status" value="3"/>
</dbReference>
<dbReference type="InterPro" id="IPR019775">
    <property type="entry name" value="WD40_repeat_CS"/>
</dbReference>
<sequence>MEGCQLLVGCRMEMEEETFFDSREELTASPAPSPGPALPWSGSLDSVWQRRERFMRNMGLECSMSPRKADAVATVGDVEKEEVVPEFGRLWSQSDENDCSMSSWSTEDTRSFEDGACDDNSMSGSSRDDASSKVSRSFSSLSFIQRLMSRSGKLSSVPKAVERRRNGWLRRLGLRAGVLDHGGDEASTSSLESEQNRGGRYERVKVRCYRKRSKELSAVYQGQVIKAHDGAILTMKFSPDGQLLASGGEDGVVRVWAVTQSEDCKIPMCDPSCVYLKAHRKSELAPVDAGNEKKCKVKGVKQSADSACVVIPTMVFQISEDPLHEFRGHSDDVLDLSWSNNKHLLSASTDKTVRLWELGSANCVAVFPHSNFVTCVQFNPANENRFISGSIDGKIRVWDIPRCSVVDWVDIRDIVTAICYRPDGKGAVVGTITGNCRFYDASDNLMRFETQIALSGKKKSSLKRITAFEFCPSNPSKLMVTSADSKIKILDGTRVTQNYSGLRSGSCQSLATFTPDGQHIVSASEDSNIYVWNHENQDEASLKHAKTIWSSERFQSNNAAIAIPWNGQKPGNPVSLASQILPAHGDNFWCMSKAVKCSSSRSEDSAINNFLSRFAPGIFNLNQEFSTESTCRSSATWPEEILPSHSIHAILDESQYKFVRNCFQSTSNSWGQVIVTAGWDGKIRSFQNYGLPAHQ</sequence>
<organism evidence="5 6">
    <name type="scientific">Urochloa decumbens</name>
    <dbReference type="NCBI Taxonomy" id="240449"/>
    <lineage>
        <taxon>Eukaryota</taxon>
        <taxon>Viridiplantae</taxon>
        <taxon>Streptophyta</taxon>
        <taxon>Embryophyta</taxon>
        <taxon>Tracheophyta</taxon>
        <taxon>Spermatophyta</taxon>
        <taxon>Magnoliopsida</taxon>
        <taxon>Liliopsida</taxon>
        <taxon>Poales</taxon>
        <taxon>Poaceae</taxon>
        <taxon>PACMAD clade</taxon>
        <taxon>Panicoideae</taxon>
        <taxon>Panicodae</taxon>
        <taxon>Paniceae</taxon>
        <taxon>Melinidinae</taxon>
        <taxon>Urochloa</taxon>
    </lineage>
</organism>
<feature type="region of interest" description="Disordered" evidence="4">
    <location>
        <begin position="93"/>
        <end position="132"/>
    </location>
</feature>
<evidence type="ECO:0000256" key="1">
    <source>
        <dbReference type="ARBA" id="ARBA00022574"/>
    </source>
</evidence>
<dbReference type="InterPro" id="IPR040324">
    <property type="entry name" value="WDR44/Dgr2"/>
</dbReference>
<keyword evidence="1 3" id="KW-0853">WD repeat</keyword>
<dbReference type="CDD" id="cd00200">
    <property type="entry name" value="WD40"/>
    <property type="match status" value="1"/>
</dbReference>
<dbReference type="PROSITE" id="PS00678">
    <property type="entry name" value="WD_REPEATS_1"/>
    <property type="match status" value="1"/>
</dbReference>
<feature type="repeat" description="WD" evidence="3">
    <location>
        <begin position="513"/>
        <end position="542"/>
    </location>
</feature>
<dbReference type="Proteomes" id="UP001497457">
    <property type="component" value="Chromosome 29rd"/>
</dbReference>
<reference evidence="5" key="1">
    <citation type="submission" date="2024-10" db="EMBL/GenBank/DDBJ databases">
        <authorList>
            <person name="Ryan C."/>
        </authorList>
    </citation>
    <scope>NUCLEOTIDE SEQUENCE [LARGE SCALE GENOMIC DNA]</scope>
</reference>
<dbReference type="PANTHER" id="PTHR14221">
    <property type="entry name" value="WD REPEAT DOMAIN 44"/>
    <property type="match status" value="1"/>
</dbReference>
<feature type="repeat" description="WD" evidence="3">
    <location>
        <begin position="326"/>
        <end position="366"/>
    </location>
</feature>
<evidence type="ECO:0000256" key="2">
    <source>
        <dbReference type="ARBA" id="ARBA00022737"/>
    </source>
</evidence>
<dbReference type="Gene3D" id="2.130.10.10">
    <property type="entry name" value="YVTN repeat-like/Quinoprotein amine dehydrogenase"/>
    <property type="match status" value="1"/>
</dbReference>
<dbReference type="InterPro" id="IPR036322">
    <property type="entry name" value="WD40_repeat_dom_sf"/>
</dbReference>
<evidence type="ECO:0000313" key="6">
    <source>
        <dbReference type="Proteomes" id="UP001497457"/>
    </source>
</evidence>
<keyword evidence="2" id="KW-0677">Repeat</keyword>
<dbReference type="PRINTS" id="PR00320">
    <property type="entry name" value="GPROTEINBRPT"/>
</dbReference>
<feature type="region of interest" description="Disordered" evidence="4">
    <location>
        <begin position="23"/>
        <end position="43"/>
    </location>
</feature>
<dbReference type="InterPro" id="IPR020472">
    <property type="entry name" value="WD40_PAC1"/>
</dbReference>
<proteinExistence type="predicted"/>
<dbReference type="EMBL" id="OZ075139">
    <property type="protein sequence ID" value="CAL5015392.1"/>
    <property type="molecule type" value="Genomic_DNA"/>
</dbReference>
<feature type="compositionally biased region" description="Polar residues" evidence="4">
    <location>
        <begin position="93"/>
        <end position="106"/>
    </location>
</feature>
<evidence type="ECO:0000313" key="5">
    <source>
        <dbReference type="EMBL" id="CAL5015392.1"/>
    </source>
</evidence>
<dbReference type="InterPro" id="IPR001680">
    <property type="entry name" value="WD40_rpt"/>
</dbReference>
<gene>
    <name evidence="5" type="ORF">URODEC1_LOCUS72547</name>
</gene>
<name>A0ABC9C783_9POAL</name>
<dbReference type="SMART" id="SM00320">
    <property type="entry name" value="WD40"/>
    <property type="match status" value="7"/>
</dbReference>
<protein>
    <submittedName>
        <fullName evidence="5">Uncharacterized protein</fullName>
    </submittedName>
</protein>
<evidence type="ECO:0000256" key="3">
    <source>
        <dbReference type="PROSITE-ProRule" id="PRU00221"/>
    </source>
</evidence>
<feature type="repeat" description="WD" evidence="3">
    <location>
        <begin position="366"/>
        <end position="400"/>
    </location>
</feature>
<dbReference type="AlphaFoldDB" id="A0ABC9C783"/>
<feature type="repeat" description="WD" evidence="3">
    <location>
        <begin position="225"/>
        <end position="266"/>
    </location>
</feature>
<dbReference type="Pfam" id="PF00400">
    <property type="entry name" value="WD40"/>
    <property type="match status" value="4"/>
</dbReference>
<dbReference type="PANTHER" id="PTHR14221:SF34">
    <property type="entry name" value="OS04G0568400 PROTEIN"/>
    <property type="match status" value="1"/>
</dbReference>
<dbReference type="SUPFAM" id="SSF50978">
    <property type="entry name" value="WD40 repeat-like"/>
    <property type="match status" value="1"/>
</dbReference>
<dbReference type="FunFam" id="2.130.10.10:FF:001018">
    <property type="entry name" value="Transducin/WD40 repeat-like superfamily protein"/>
    <property type="match status" value="1"/>
</dbReference>
<evidence type="ECO:0000256" key="4">
    <source>
        <dbReference type="SAM" id="MobiDB-lite"/>
    </source>
</evidence>